<feature type="region of interest" description="Disordered" evidence="2">
    <location>
        <begin position="34"/>
        <end position="68"/>
    </location>
</feature>
<evidence type="ECO:0000256" key="1">
    <source>
        <dbReference type="SAM" id="Coils"/>
    </source>
</evidence>
<feature type="compositionally biased region" description="Basic and acidic residues" evidence="2">
    <location>
        <begin position="52"/>
        <end position="68"/>
    </location>
</feature>
<evidence type="ECO:0000256" key="2">
    <source>
        <dbReference type="SAM" id="MobiDB-lite"/>
    </source>
</evidence>
<reference evidence="3" key="1">
    <citation type="submission" date="2019-08" db="EMBL/GenBank/DDBJ databases">
        <authorList>
            <person name="Kucharzyk K."/>
            <person name="Murdoch R.W."/>
            <person name="Higgins S."/>
            <person name="Loffler F."/>
        </authorList>
    </citation>
    <scope>NUCLEOTIDE SEQUENCE</scope>
</reference>
<evidence type="ECO:0000313" key="3">
    <source>
        <dbReference type="EMBL" id="MPM21767.1"/>
    </source>
</evidence>
<keyword evidence="1" id="KW-0175">Coiled coil</keyword>
<feature type="coiled-coil region" evidence="1">
    <location>
        <begin position="192"/>
        <end position="219"/>
    </location>
</feature>
<protein>
    <submittedName>
        <fullName evidence="3">Uncharacterized protein</fullName>
    </submittedName>
</protein>
<comment type="caution">
    <text evidence="3">The sequence shown here is derived from an EMBL/GenBank/DDBJ whole genome shotgun (WGS) entry which is preliminary data.</text>
</comment>
<proteinExistence type="predicted"/>
<name>A0A644Y0W4_9ZZZZ</name>
<dbReference type="EMBL" id="VSSQ01003661">
    <property type="protein sequence ID" value="MPM21767.1"/>
    <property type="molecule type" value="Genomic_DNA"/>
</dbReference>
<accession>A0A644Y0W4</accession>
<sequence>MKKVTSILSKRILPALAAVLLLVVFSVSALAESNKTDRNTGKPDASTSQRGNADKDKDNGKEKHEEKVRNTYRGISVEKIALAIDSVTDEATKLELTALLEAYMTALENKDVALSAKDGSLSELSQLASAARAALKTGLEDAGFTLGSVLGWQEWKDYGNTALDLEALAAAIAALDDTDENKAALGALLAAYQDALNAAEAGSEENEEALDEAAEAARDSLLEALYESGIFPLQEAVPEELPAATPEVTE</sequence>
<gene>
    <name evidence="3" type="ORF">SDC9_68212</name>
</gene>
<dbReference type="AlphaFoldDB" id="A0A644Y0W4"/>
<organism evidence="3">
    <name type="scientific">bioreactor metagenome</name>
    <dbReference type="NCBI Taxonomy" id="1076179"/>
    <lineage>
        <taxon>unclassified sequences</taxon>
        <taxon>metagenomes</taxon>
        <taxon>ecological metagenomes</taxon>
    </lineage>
</organism>